<keyword evidence="2" id="KW-1185">Reference proteome</keyword>
<dbReference type="OrthoDB" id="7065249at2"/>
<sequence>MFWKKQSKNEKETELLKDPRPHHYTFAHIAMRKFCESDPLQLFALIPTEERAHLIDFLWSKVCENCDPEGKADFDPNDIEFATLRVKDYPTILMKMPEAKAVAEAMLVAIVLTAEPEMNVENESPPFRYFTLELGVNTEGGLRTVMCEWRGDSHANLGDGPEPEARAFLQRVESLV</sequence>
<evidence type="ECO:0000313" key="1">
    <source>
        <dbReference type="EMBL" id="ABC28237.1"/>
    </source>
</evidence>
<dbReference type="STRING" id="349521.HCH_01374"/>
<protein>
    <submittedName>
        <fullName evidence="1">Uncharacterized protein</fullName>
    </submittedName>
</protein>
<dbReference type="Proteomes" id="UP000000238">
    <property type="component" value="Chromosome"/>
</dbReference>
<accession>Q2SM87</accession>
<proteinExistence type="predicted"/>
<dbReference type="KEGG" id="hch:HCH_01374"/>
<gene>
    <name evidence="1" type="ordered locus">HCH_01374</name>
</gene>
<dbReference type="AlphaFoldDB" id="Q2SM87"/>
<dbReference type="RefSeq" id="WP_011395310.1">
    <property type="nucleotide sequence ID" value="NC_007645.1"/>
</dbReference>
<reference evidence="1 2" key="1">
    <citation type="journal article" date="2005" name="Nucleic Acids Res.">
        <title>Genomic blueprint of Hahella chejuensis, a marine microbe producing an algicidal agent.</title>
        <authorList>
            <person name="Jeong H."/>
            <person name="Yim J.H."/>
            <person name="Lee C."/>
            <person name="Choi S.-H."/>
            <person name="Park Y.K."/>
            <person name="Yoon S.H."/>
            <person name="Hur C.-G."/>
            <person name="Kang H.-Y."/>
            <person name="Kim D."/>
            <person name="Lee H.H."/>
            <person name="Park K.H."/>
            <person name="Park S.-H."/>
            <person name="Park H.-S."/>
            <person name="Lee H.K."/>
            <person name="Oh T.K."/>
            <person name="Kim J.F."/>
        </authorList>
    </citation>
    <scope>NUCLEOTIDE SEQUENCE [LARGE SCALE GENOMIC DNA]</scope>
    <source>
        <strain evidence="1 2">KCTC 2396</strain>
    </source>
</reference>
<dbReference type="eggNOG" id="ENOG5033BVW">
    <property type="taxonomic scope" value="Bacteria"/>
</dbReference>
<evidence type="ECO:0000313" key="2">
    <source>
        <dbReference type="Proteomes" id="UP000000238"/>
    </source>
</evidence>
<name>Q2SM87_HAHCH</name>
<organism evidence="1 2">
    <name type="scientific">Hahella chejuensis (strain KCTC 2396)</name>
    <dbReference type="NCBI Taxonomy" id="349521"/>
    <lineage>
        <taxon>Bacteria</taxon>
        <taxon>Pseudomonadati</taxon>
        <taxon>Pseudomonadota</taxon>
        <taxon>Gammaproteobacteria</taxon>
        <taxon>Oceanospirillales</taxon>
        <taxon>Hahellaceae</taxon>
        <taxon>Hahella</taxon>
    </lineage>
</organism>
<dbReference type="HOGENOM" id="CLU_1523082_0_0_6"/>
<dbReference type="EMBL" id="CP000155">
    <property type="protein sequence ID" value="ABC28237.1"/>
    <property type="molecule type" value="Genomic_DNA"/>
</dbReference>